<feature type="compositionally biased region" description="Polar residues" evidence="1">
    <location>
        <begin position="54"/>
        <end position="72"/>
    </location>
</feature>
<dbReference type="VEuPathDB" id="TriTrypDB:BSAL_12250"/>
<reference evidence="3" key="1">
    <citation type="submission" date="2015-09" db="EMBL/GenBank/DDBJ databases">
        <authorList>
            <consortium name="Pathogen Informatics"/>
        </authorList>
    </citation>
    <scope>NUCLEOTIDE SEQUENCE [LARGE SCALE GENOMIC DNA]</scope>
    <source>
        <strain evidence="3">Lake Konstanz</strain>
    </source>
</reference>
<sequence length="139" mass="15307">MKSNHQTAHNHSFRDSSGYDPAKNNKIKCSFCGCWGKKASICYQCKRPIGPGGSSTSYSSKPATPVTGSLQDPPSLRLRANSGRLSSASLQRVPDNAHQHQFRETSSYDPTAKLKMKCTFCGCWATRGGQCYFCKTFNK</sequence>
<gene>
    <name evidence="2" type="ORF">BSAL_12250</name>
</gene>
<organism evidence="2 3">
    <name type="scientific">Bodo saltans</name>
    <name type="common">Flagellated protozoan</name>
    <dbReference type="NCBI Taxonomy" id="75058"/>
    <lineage>
        <taxon>Eukaryota</taxon>
        <taxon>Discoba</taxon>
        <taxon>Euglenozoa</taxon>
        <taxon>Kinetoplastea</taxon>
        <taxon>Metakinetoplastina</taxon>
        <taxon>Eubodonida</taxon>
        <taxon>Bodonidae</taxon>
        <taxon>Bodo</taxon>
    </lineage>
</organism>
<name>A0A0S4JC89_BODSA</name>
<feature type="region of interest" description="Disordered" evidence="1">
    <location>
        <begin position="51"/>
        <end position="77"/>
    </location>
</feature>
<evidence type="ECO:0000256" key="1">
    <source>
        <dbReference type="SAM" id="MobiDB-lite"/>
    </source>
</evidence>
<dbReference type="EMBL" id="CYKH01001593">
    <property type="protein sequence ID" value="CUG87835.1"/>
    <property type="molecule type" value="Genomic_DNA"/>
</dbReference>
<evidence type="ECO:0000313" key="2">
    <source>
        <dbReference type="EMBL" id="CUG87835.1"/>
    </source>
</evidence>
<proteinExistence type="predicted"/>
<protein>
    <submittedName>
        <fullName evidence="2">Uncharacterized protein</fullName>
    </submittedName>
</protein>
<keyword evidence="3" id="KW-1185">Reference proteome</keyword>
<dbReference type="AlphaFoldDB" id="A0A0S4JC89"/>
<accession>A0A0S4JC89</accession>
<dbReference type="Proteomes" id="UP000051952">
    <property type="component" value="Unassembled WGS sequence"/>
</dbReference>
<dbReference type="OrthoDB" id="10502976at2759"/>
<evidence type="ECO:0000313" key="3">
    <source>
        <dbReference type="Proteomes" id="UP000051952"/>
    </source>
</evidence>